<dbReference type="STRING" id="903984.BCR21_06615"/>
<dbReference type="EMBL" id="MIJZ01000012">
    <property type="protein sequence ID" value="OEG11902.1"/>
    <property type="molecule type" value="Genomic_DNA"/>
</dbReference>
<evidence type="ECO:0000313" key="1">
    <source>
        <dbReference type="EMBL" id="OEG11902.1"/>
    </source>
</evidence>
<organism evidence="1 2">
    <name type="scientific">Enterococcus ureasiticus</name>
    <dbReference type="NCBI Taxonomy" id="903984"/>
    <lineage>
        <taxon>Bacteria</taxon>
        <taxon>Bacillati</taxon>
        <taxon>Bacillota</taxon>
        <taxon>Bacilli</taxon>
        <taxon>Lactobacillales</taxon>
        <taxon>Enterococcaceae</taxon>
        <taxon>Enterococcus</taxon>
    </lineage>
</organism>
<keyword evidence="2" id="KW-1185">Reference proteome</keyword>
<comment type="caution">
    <text evidence="1">The sequence shown here is derived from an EMBL/GenBank/DDBJ whole genome shotgun (WGS) entry which is preliminary data.</text>
</comment>
<proteinExistence type="predicted"/>
<reference evidence="2" key="1">
    <citation type="submission" date="2016-09" db="EMBL/GenBank/DDBJ databases">
        <authorList>
            <person name="Gulvik C.A."/>
        </authorList>
    </citation>
    <scope>NUCLEOTIDE SEQUENCE [LARGE SCALE GENOMIC DNA]</scope>
    <source>
        <strain evidence="2">DSM 23328</strain>
    </source>
</reference>
<name>A0A1E5GGR3_9ENTE</name>
<dbReference type="AlphaFoldDB" id="A0A1E5GGR3"/>
<protein>
    <submittedName>
        <fullName evidence="1">Uncharacterized protein</fullName>
    </submittedName>
</protein>
<dbReference type="Proteomes" id="UP000094068">
    <property type="component" value="Unassembled WGS sequence"/>
</dbReference>
<accession>A0A1E5GGR3</accession>
<dbReference type="RefSeq" id="WP_069645755.1">
    <property type="nucleotide sequence ID" value="NZ_MIJZ01000012.1"/>
</dbReference>
<sequence>MFKDYSFNQNLDMEKSLGANTITYQDILDIKAYLHGLKEQHDVLHYMEHFLDFKKLNTSAEIQTC</sequence>
<gene>
    <name evidence="1" type="ORF">BCR21_06615</name>
</gene>
<evidence type="ECO:0000313" key="2">
    <source>
        <dbReference type="Proteomes" id="UP000094068"/>
    </source>
</evidence>